<name>A0ABW3ME70_9PSEU</name>
<reference evidence="3" key="1">
    <citation type="journal article" date="2019" name="Int. J. Syst. Evol. Microbiol.">
        <title>The Global Catalogue of Microorganisms (GCM) 10K type strain sequencing project: providing services to taxonomists for standard genome sequencing and annotation.</title>
        <authorList>
            <consortium name="The Broad Institute Genomics Platform"/>
            <consortium name="The Broad Institute Genome Sequencing Center for Infectious Disease"/>
            <person name="Wu L."/>
            <person name="Ma J."/>
        </authorList>
    </citation>
    <scope>NUCLEOTIDE SEQUENCE [LARGE SCALE GENOMIC DNA]</scope>
    <source>
        <strain evidence="3">JCM 31486</strain>
    </source>
</reference>
<feature type="non-terminal residue" evidence="2">
    <location>
        <position position="60"/>
    </location>
</feature>
<evidence type="ECO:0000313" key="3">
    <source>
        <dbReference type="Proteomes" id="UP001597045"/>
    </source>
</evidence>
<keyword evidence="3" id="KW-1185">Reference proteome</keyword>
<evidence type="ECO:0000313" key="2">
    <source>
        <dbReference type="EMBL" id="MFD1048966.1"/>
    </source>
</evidence>
<dbReference type="SUPFAM" id="SSF52440">
    <property type="entry name" value="PreATP-grasp domain"/>
    <property type="match status" value="1"/>
</dbReference>
<dbReference type="Proteomes" id="UP001597045">
    <property type="component" value="Unassembled WGS sequence"/>
</dbReference>
<dbReference type="InterPro" id="IPR016185">
    <property type="entry name" value="PreATP-grasp_dom_sf"/>
</dbReference>
<gene>
    <name evidence="2" type="ORF">ACFQ1S_27220</name>
</gene>
<dbReference type="EMBL" id="JBHTIS010001897">
    <property type="protein sequence ID" value="MFD1048966.1"/>
    <property type="molecule type" value="Genomic_DNA"/>
</dbReference>
<dbReference type="Pfam" id="PF22626">
    <property type="entry name" value="LysX_preATP_grasp"/>
    <property type="match status" value="1"/>
</dbReference>
<feature type="domain" description="LysX/ArgX preATP-grasp" evidence="1">
    <location>
        <begin position="8"/>
        <end position="58"/>
    </location>
</feature>
<accession>A0ABW3ME70</accession>
<evidence type="ECO:0000259" key="1">
    <source>
        <dbReference type="Pfam" id="PF22626"/>
    </source>
</evidence>
<sequence>MPQAPIQVALVASRVRNDEKLLIGALERQAVPFTVVDSRTMWLELGSRRPQWTIAVNREI</sequence>
<protein>
    <recommendedName>
        <fullName evidence="1">LysX/ArgX preATP-grasp domain-containing protein</fullName>
    </recommendedName>
</protein>
<dbReference type="Gene3D" id="3.40.50.20">
    <property type="match status" value="1"/>
</dbReference>
<dbReference type="InterPro" id="IPR054562">
    <property type="entry name" value="LysX/ArgX_preATP_grasp"/>
</dbReference>
<organism evidence="2 3">
    <name type="scientific">Kibdelosporangium lantanae</name>
    <dbReference type="NCBI Taxonomy" id="1497396"/>
    <lineage>
        <taxon>Bacteria</taxon>
        <taxon>Bacillati</taxon>
        <taxon>Actinomycetota</taxon>
        <taxon>Actinomycetes</taxon>
        <taxon>Pseudonocardiales</taxon>
        <taxon>Pseudonocardiaceae</taxon>
        <taxon>Kibdelosporangium</taxon>
    </lineage>
</organism>
<comment type="caution">
    <text evidence="2">The sequence shown here is derived from an EMBL/GenBank/DDBJ whole genome shotgun (WGS) entry which is preliminary data.</text>
</comment>
<proteinExistence type="predicted"/>